<evidence type="ECO:0000313" key="10">
    <source>
        <dbReference type="WBParaSite" id="SMUV_0000996001-mRNA-1"/>
    </source>
</evidence>
<dbReference type="PANTHER" id="PTHR24300:SF414">
    <property type="entry name" value="CYTOCHROME P450 FAMILY"/>
    <property type="match status" value="1"/>
</dbReference>
<dbReference type="PRINTS" id="PR00385">
    <property type="entry name" value="P450"/>
</dbReference>
<dbReference type="InterPro" id="IPR001128">
    <property type="entry name" value="Cyt_P450"/>
</dbReference>
<evidence type="ECO:0000256" key="8">
    <source>
        <dbReference type="RuleBase" id="RU000461"/>
    </source>
</evidence>
<dbReference type="InterPro" id="IPR017972">
    <property type="entry name" value="Cyt_P450_CS"/>
</dbReference>
<dbReference type="PANTHER" id="PTHR24300">
    <property type="entry name" value="CYTOCHROME P450 508A4-RELATED"/>
    <property type="match status" value="1"/>
</dbReference>
<evidence type="ECO:0000256" key="7">
    <source>
        <dbReference type="PIRSR" id="PIRSR602401-1"/>
    </source>
</evidence>
<evidence type="ECO:0000256" key="6">
    <source>
        <dbReference type="ARBA" id="ARBA00023033"/>
    </source>
</evidence>
<keyword evidence="5 7" id="KW-0408">Iron</keyword>
<evidence type="ECO:0000256" key="2">
    <source>
        <dbReference type="ARBA" id="ARBA00010617"/>
    </source>
</evidence>
<dbReference type="FunFam" id="1.10.630.10:FF:000036">
    <property type="entry name" value="CYtochrome P450 family"/>
    <property type="match status" value="1"/>
</dbReference>
<organism evidence="9 10">
    <name type="scientific">Syphacia muris</name>
    <dbReference type="NCBI Taxonomy" id="451379"/>
    <lineage>
        <taxon>Eukaryota</taxon>
        <taxon>Metazoa</taxon>
        <taxon>Ecdysozoa</taxon>
        <taxon>Nematoda</taxon>
        <taxon>Chromadorea</taxon>
        <taxon>Rhabditida</taxon>
        <taxon>Spirurina</taxon>
        <taxon>Oxyuridomorpha</taxon>
        <taxon>Oxyuroidea</taxon>
        <taxon>Oxyuridae</taxon>
        <taxon>Syphacia</taxon>
    </lineage>
</organism>
<accession>A0A158R672</accession>
<dbReference type="PROSITE" id="PS00086">
    <property type="entry name" value="CYTOCHROME_P450"/>
    <property type="match status" value="1"/>
</dbReference>
<dbReference type="Pfam" id="PF00067">
    <property type="entry name" value="p450"/>
    <property type="match status" value="1"/>
</dbReference>
<dbReference type="InterPro" id="IPR002401">
    <property type="entry name" value="Cyt_P450_E_grp-I"/>
</dbReference>
<dbReference type="PRINTS" id="PR00463">
    <property type="entry name" value="EP450I"/>
</dbReference>
<evidence type="ECO:0000256" key="1">
    <source>
        <dbReference type="ARBA" id="ARBA00001971"/>
    </source>
</evidence>
<reference evidence="10" key="1">
    <citation type="submission" date="2016-04" db="UniProtKB">
        <authorList>
            <consortium name="WormBaseParasite"/>
        </authorList>
    </citation>
    <scope>IDENTIFICATION</scope>
</reference>
<keyword evidence="3 7" id="KW-0479">Metal-binding</keyword>
<dbReference type="GO" id="GO:0005506">
    <property type="term" value="F:iron ion binding"/>
    <property type="evidence" value="ECO:0007669"/>
    <property type="project" value="InterPro"/>
</dbReference>
<dbReference type="STRING" id="451379.A0A158R672"/>
<evidence type="ECO:0000313" key="9">
    <source>
        <dbReference type="Proteomes" id="UP000046393"/>
    </source>
</evidence>
<dbReference type="GO" id="GO:0016712">
    <property type="term" value="F:oxidoreductase activity, acting on paired donors, with incorporation or reduction of molecular oxygen, reduced flavin or flavoprotein as one donor, and incorporation of one atom of oxygen"/>
    <property type="evidence" value="ECO:0007669"/>
    <property type="project" value="TreeGrafter"/>
</dbReference>
<keyword evidence="6 8" id="KW-0503">Monooxygenase</keyword>
<dbReference type="InterPro" id="IPR036396">
    <property type="entry name" value="Cyt_P450_sf"/>
</dbReference>
<keyword evidence="7 8" id="KW-0349">Heme</keyword>
<keyword evidence="9" id="KW-1185">Reference proteome</keyword>
<name>A0A158R672_9BILA</name>
<evidence type="ECO:0000256" key="4">
    <source>
        <dbReference type="ARBA" id="ARBA00023002"/>
    </source>
</evidence>
<dbReference type="GO" id="GO:0005737">
    <property type="term" value="C:cytoplasm"/>
    <property type="evidence" value="ECO:0007669"/>
    <property type="project" value="TreeGrafter"/>
</dbReference>
<dbReference type="Gene3D" id="1.10.630.10">
    <property type="entry name" value="Cytochrome P450"/>
    <property type="match status" value="1"/>
</dbReference>
<evidence type="ECO:0000256" key="5">
    <source>
        <dbReference type="ARBA" id="ARBA00023004"/>
    </source>
</evidence>
<dbReference type="CDD" id="cd20617">
    <property type="entry name" value="CYP1_2-like"/>
    <property type="match status" value="1"/>
</dbReference>
<comment type="cofactor">
    <cofactor evidence="1 7">
        <name>heme</name>
        <dbReference type="ChEBI" id="CHEBI:30413"/>
    </cofactor>
</comment>
<dbReference type="GO" id="GO:0020037">
    <property type="term" value="F:heme binding"/>
    <property type="evidence" value="ECO:0007669"/>
    <property type="project" value="InterPro"/>
</dbReference>
<dbReference type="WBParaSite" id="SMUV_0000996001-mRNA-1">
    <property type="protein sequence ID" value="SMUV_0000996001-mRNA-1"/>
    <property type="gene ID" value="SMUV_0000996001"/>
</dbReference>
<protein>
    <submittedName>
        <fullName evidence="10">Unspecific monooxygenase</fullName>
    </submittedName>
</protein>
<dbReference type="InterPro" id="IPR050182">
    <property type="entry name" value="Cytochrome_P450_fam2"/>
</dbReference>
<dbReference type="AlphaFoldDB" id="A0A158R672"/>
<keyword evidence="4 8" id="KW-0560">Oxidoreductase</keyword>
<comment type="similarity">
    <text evidence="2 8">Belongs to the cytochrome P450 family.</text>
</comment>
<dbReference type="GO" id="GO:0006082">
    <property type="term" value="P:organic acid metabolic process"/>
    <property type="evidence" value="ECO:0007669"/>
    <property type="project" value="TreeGrafter"/>
</dbReference>
<feature type="binding site" description="axial binding residue" evidence="7">
    <location>
        <position position="432"/>
    </location>
    <ligand>
        <name>heme</name>
        <dbReference type="ChEBI" id="CHEBI:30413"/>
    </ligand>
    <ligandPart>
        <name>Fe</name>
        <dbReference type="ChEBI" id="CHEBI:18248"/>
    </ligandPart>
</feature>
<dbReference type="GO" id="GO:0006805">
    <property type="term" value="P:xenobiotic metabolic process"/>
    <property type="evidence" value="ECO:0007669"/>
    <property type="project" value="TreeGrafter"/>
</dbReference>
<sequence>MLYCFYDLYWKRKNLPPGPMPLLVAGNIPYLLLYNSVDEMFLDWKNRYGPLVTFWIGPIPLVMVTEINKMKEYFVQHSNVFSNRWRNFITDTFMGGANGVVQIDGQKWQEQRRFSLHVLRDFGVGRSLIEPKIELEVEEFIDHLRRNCNKPVDICQMLAVCVGNIIHNILFGYRFPQVYIYLFKGSEEFHRLHSVLDKQSKIVINPFMGMYIAAPWLTKVPFVNKKFKELLDLRETLWTYLKKQVKAHQNSYSSDMELTDFTYRYLKEMEDRASKRIQGYFNEWQLTMLLLDLFFAGMETTVTTMKWGFLMTMIHQDVQAKVQEELDQFSNQIQLIDQARCPYTVATIKEIQRIANILPINLLRTVSEDISLDGYFYSKGTLCIPQISIAMNDPENFDDPRSFRPERFLDDDMKTAKRYDAFMPFSIGKRQCLGESLAKAELFLIYANILRNFKLCPYSNNPEIQRTLGLTVSPTPYKCLVKLRS</sequence>
<proteinExistence type="inferred from homology"/>
<dbReference type="Proteomes" id="UP000046393">
    <property type="component" value="Unplaced"/>
</dbReference>
<dbReference type="SUPFAM" id="SSF48264">
    <property type="entry name" value="Cytochrome P450"/>
    <property type="match status" value="1"/>
</dbReference>
<evidence type="ECO:0000256" key="3">
    <source>
        <dbReference type="ARBA" id="ARBA00022723"/>
    </source>
</evidence>